<proteinExistence type="predicted"/>
<evidence type="ECO:0008006" key="3">
    <source>
        <dbReference type="Google" id="ProtNLM"/>
    </source>
</evidence>
<organism evidence="2">
    <name type="scientific">Ignisphaera aggregans</name>
    <dbReference type="NCBI Taxonomy" id="334771"/>
    <lineage>
        <taxon>Archaea</taxon>
        <taxon>Thermoproteota</taxon>
        <taxon>Thermoprotei</taxon>
        <taxon>Desulfurococcales</taxon>
        <taxon>Desulfurococcaceae</taxon>
        <taxon>Ignisphaera</taxon>
    </lineage>
</organism>
<feature type="coiled-coil region" evidence="1">
    <location>
        <begin position="55"/>
        <end position="82"/>
    </location>
</feature>
<dbReference type="EMBL" id="DTFF01000064">
    <property type="protein sequence ID" value="HGI88268.1"/>
    <property type="molecule type" value="Genomic_DNA"/>
</dbReference>
<dbReference type="AlphaFoldDB" id="A0A7C4FIH6"/>
<sequence>MPTKSIKCIVCNKTFFEGQGVKLVLGGRELYFHSKSCALKFFKSMVLYLDQKDLERAVVSTLKEFEQRIKELEERSKKHIETIH</sequence>
<evidence type="ECO:0000313" key="2">
    <source>
        <dbReference type="EMBL" id="HGI88268.1"/>
    </source>
</evidence>
<reference evidence="2" key="1">
    <citation type="journal article" date="2020" name="mSystems">
        <title>Genome- and Community-Level Interaction Insights into Carbon Utilization and Element Cycling Functions of Hydrothermarchaeota in Hydrothermal Sediment.</title>
        <authorList>
            <person name="Zhou Z."/>
            <person name="Liu Y."/>
            <person name="Xu W."/>
            <person name="Pan J."/>
            <person name="Luo Z.H."/>
            <person name="Li M."/>
        </authorList>
    </citation>
    <scope>NUCLEOTIDE SEQUENCE [LARGE SCALE GENOMIC DNA]</scope>
    <source>
        <strain evidence="2">SpSt-732</strain>
    </source>
</reference>
<gene>
    <name evidence="2" type="ORF">ENV14_07795</name>
</gene>
<name>A0A7C4FIH6_9CREN</name>
<comment type="caution">
    <text evidence="2">The sequence shown here is derived from an EMBL/GenBank/DDBJ whole genome shotgun (WGS) entry which is preliminary data.</text>
</comment>
<keyword evidence="1" id="KW-0175">Coiled coil</keyword>
<accession>A0A7C4FIH6</accession>
<evidence type="ECO:0000256" key="1">
    <source>
        <dbReference type="SAM" id="Coils"/>
    </source>
</evidence>
<protein>
    <recommendedName>
        <fullName evidence="3">TRASH domain-containing protein</fullName>
    </recommendedName>
</protein>